<keyword evidence="3 8" id="KW-1133">Transmembrane helix</keyword>
<feature type="transmembrane region" description="Helical" evidence="8">
    <location>
        <begin position="411"/>
        <end position="431"/>
    </location>
</feature>
<dbReference type="GO" id="GO:0006882">
    <property type="term" value="P:intracellular zinc ion homeostasis"/>
    <property type="evidence" value="ECO:0007669"/>
    <property type="project" value="TreeGrafter"/>
</dbReference>
<proteinExistence type="predicted"/>
<dbReference type="GO" id="GO:0038023">
    <property type="term" value="F:signaling receptor activity"/>
    <property type="evidence" value="ECO:0007669"/>
    <property type="project" value="TreeGrafter"/>
</dbReference>
<feature type="transmembrane region" description="Helical" evidence="8">
    <location>
        <begin position="352"/>
        <end position="372"/>
    </location>
</feature>
<evidence type="ECO:0000256" key="7">
    <source>
        <dbReference type="SAM" id="MobiDB-lite"/>
    </source>
</evidence>
<evidence type="ECO:0000256" key="8">
    <source>
        <dbReference type="SAM" id="Phobius"/>
    </source>
</evidence>
<keyword evidence="4 8" id="KW-0472">Membrane</keyword>
<organism evidence="9 10">
    <name type="scientific">Trichoglossum hirsutum</name>
    <dbReference type="NCBI Taxonomy" id="265104"/>
    <lineage>
        <taxon>Eukaryota</taxon>
        <taxon>Fungi</taxon>
        <taxon>Dikarya</taxon>
        <taxon>Ascomycota</taxon>
        <taxon>Pezizomycotina</taxon>
        <taxon>Geoglossomycetes</taxon>
        <taxon>Geoglossales</taxon>
        <taxon>Geoglossaceae</taxon>
        <taxon>Trichoglossum</taxon>
    </lineage>
</organism>
<feature type="transmembrane region" description="Helical" evidence="8">
    <location>
        <begin position="280"/>
        <end position="300"/>
    </location>
</feature>
<keyword evidence="5" id="KW-0862">Zinc</keyword>
<keyword evidence="10" id="KW-1185">Reference proteome</keyword>
<dbReference type="AlphaFoldDB" id="A0A9P8IEL2"/>
<feature type="region of interest" description="Disordered" evidence="7">
    <location>
        <begin position="24"/>
        <end position="47"/>
    </location>
</feature>
<dbReference type="InterPro" id="IPR004254">
    <property type="entry name" value="AdipoR/HlyIII-related"/>
</dbReference>
<keyword evidence="2 8" id="KW-0812">Transmembrane</keyword>
<evidence type="ECO:0000256" key="2">
    <source>
        <dbReference type="ARBA" id="ARBA00022692"/>
    </source>
</evidence>
<gene>
    <name evidence="9" type="ORF">GP486_006374</name>
</gene>
<dbReference type="PANTHER" id="PTHR20855">
    <property type="entry name" value="ADIPOR/PROGESTIN RECEPTOR-RELATED"/>
    <property type="match status" value="1"/>
</dbReference>
<dbReference type="EMBL" id="JAGHQM010001417">
    <property type="protein sequence ID" value="KAH0555681.1"/>
    <property type="molecule type" value="Genomic_DNA"/>
</dbReference>
<dbReference type="GO" id="GO:0046872">
    <property type="term" value="F:metal ion binding"/>
    <property type="evidence" value="ECO:0007669"/>
    <property type="project" value="UniProtKB-KW"/>
</dbReference>
<keyword evidence="6" id="KW-0175">Coiled coil</keyword>
<name>A0A9P8IEL2_9PEZI</name>
<feature type="binding site" evidence="5">
    <location>
        <position position="482"/>
    </location>
    <ligand>
        <name>Zn(2+)</name>
        <dbReference type="ChEBI" id="CHEBI:29105"/>
    </ligand>
</feature>
<evidence type="ECO:0000313" key="9">
    <source>
        <dbReference type="EMBL" id="KAH0555681.1"/>
    </source>
</evidence>
<accession>A0A9P8IEL2</accession>
<feature type="compositionally biased region" description="Basic residues" evidence="7">
    <location>
        <begin position="32"/>
        <end position="44"/>
    </location>
</feature>
<reference evidence="9" key="1">
    <citation type="submission" date="2021-03" db="EMBL/GenBank/DDBJ databases">
        <title>Comparative genomics and phylogenomic investigation of the class Geoglossomycetes provide insights into ecological specialization and systematics.</title>
        <authorList>
            <person name="Melie T."/>
            <person name="Pirro S."/>
            <person name="Miller A.N."/>
            <person name="Quandt A."/>
        </authorList>
    </citation>
    <scope>NUCLEOTIDE SEQUENCE</scope>
    <source>
        <strain evidence="9">CAQ_001_2017</strain>
    </source>
</reference>
<evidence type="ECO:0000256" key="5">
    <source>
        <dbReference type="PIRSR" id="PIRSR604254-1"/>
    </source>
</evidence>
<keyword evidence="5" id="KW-0479">Metal-binding</keyword>
<feature type="binding site" evidence="5">
    <location>
        <position position="478"/>
    </location>
    <ligand>
        <name>Zn(2+)</name>
        <dbReference type="ChEBI" id="CHEBI:29105"/>
    </ligand>
</feature>
<dbReference type="Proteomes" id="UP000750711">
    <property type="component" value="Unassembled WGS sequence"/>
</dbReference>
<comment type="subcellular location">
    <subcellularLocation>
        <location evidence="1">Membrane</location>
        <topology evidence="1">Multi-pass membrane protein</topology>
    </subcellularLocation>
</comment>
<feature type="transmembrane region" description="Helical" evidence="8">
    <location>
        <begin position="479"/>
        <end position="496"/>
    </location>
</feature>
<protein>
    <submittedName>
        <fullName evidence="9">Uncharacterized protein</fullName>
    </submittedName>
</protein>
<feature type="binding site" evidence="5">
    <location>
        <position position="333"/>
    </location>
    <ligand>
        <name>Zn(2+)</name>
        <dbReference type="ChEBI" id="CHEBI:29105"/>
    </ligand>
</feature>
<feature type="transmembrane region" description="Helical" evidence="8">
    <location>
        <begin position="438"/>
        <end position="459"/>
    </location>
</feature>
<feature type="transmembrane region" description="Helical" evidence="8">
    <location>
        <begin position="379"/>
        <end position="399"/>
    </location>
</feature>
<evidence type="ECO:0000256" key="3">
    <source>
        <dbReference type="ARBA" id="ARBA00022989"/>
    </source>
</evidence>
<evidence type="ECO:0000256" key="4">
    <source>
        <dbReference type="ARBA" id="ARBA00023136"/>
    </source>
</evidence>
<dbReference type="Pfam" id="PF03006">
    <property type="entry name" value="HlyIII"/>
    <property type="match status" value="1"/>
</dbReference>
<dbReference type="GO" id="GO:0016020">
    <property type="term" value="C:membrane"/>
    <property type="evidence" value="ECO:0007669"/>
    <property type="project" value="UniProtKB-SubCell"/>
</dbReference>
<evidence type="ECO:0000313" key="10">
    <source>
        <dbReference type="Proteomes" id="UP000750711"/>
    </source>
</evidence>
<feature type="coiled-coil region" evidence="6">
    <location>
        <begin position="163"/>
        <end position="235"/>
    </location>
</feature>
<sequence length="519" mass="58660">MTCAQATLTLESCEDPTAGTAAAKNAGLRSSVKGRRHSSYHPTRRSSNPMEDDFLLLKVNTHVTHLLCRPANLLTMWGKVDLFLSKLERRLAFLESYGNLNLDAGISRAYATLQAVRDSYSHVSGEFLGAGRRRAKVLVETLERHFDAMASRETMEQKIQTGIKLLEDLLADFESRAHAMREAGLGGMVHEGRRRVDEGLERAREAVDEGMERARRAKENLRESIEQAINRAREHGLIKYEDLPHPWRVNPHILRGYRFTESKVECVRSVLRFSNETVNIWSHAIGLVVVLAVAFHFYPTSVNFSLSTTTDVFISAIFFFAACKCLVCSTMWHTMNGIAEQTLLERFACVDYTGISLLIAASIMTTEYTAFYCEPLSRWLYICTTAALGIGGVILPWHPTFNRSDMQWLRVAFYVSLGATGLVPVIQLNWTRGPEWTYFFYAPVMKSIAVYLIGAFVYASQVPERWWPGGFDYVGGSHNLWHLAVLGGILFHYVAMQDFFAKAFVRADQGCATQWREHV</sequence>
<evidence type="ECO:0000256" key="6">
    <source>
        <dbReference type="SAM" id="Coils"/>
    </source>
</evidence>
<evidence type="ECO:0000256" key="1">
    <source>
        <dbReference type="ARBA" id="ARBA00004141"/>
    </source>
</evidence>
<feature type="transmembrane region" description="Helical" evidence="8">
    <location>
        <begin position="312"/>
        <end position="332"/>
    </location>
</feature>
<dbReference type="PANTHER" id="PTHR20855:SF97">
    <property type="entry name" value="ADIPOR-LIKE RECEPTOR IZH3-RELATED"/>
    <property type="match status" value="1"/>
</dbReference>
<comment type="caution">
    <text evidence="9">The sequence shown here is derived from an EMBL/GenBank/DDBJ whole genome shotgun (WGS) entry which is preliminary data.</text>
</comment>